<organism evidence="4 7">
    <name type="scientific">Bacteroides uniformis</name>
    <dbReference type="NCBI Taxonomy" id="820"/>
    <lineage>
        <taxon>Bacteria</taxon>
        <taxon>Pseudomonadati</taxon>
        <taxon>Bacteroidota</taxon>
        <taxon>Bacteroidia</taxon>
        <taxon>Bacteroidales</taxon>
        <taxon>Bacteroidaceae</taxon>
        <taxon>Bacteroides</taxon>
    </lineage>
</organism>
<dbReference type="InterPro" id="IPR050445">
    <property type="entry name" value="Bact_polysacc_biosynth/exp"/>
</dbReference>
<dbReference type="Proteomes" id="UP000285283">
    <property type="component" value="Unassembled WGS sequence"/>
</dbReference>
<dbReference type="EMBL" id="QSKL01000018">
    <property type="protein sequence ID" value="RHE57599.1"/>
    <property type="molecule type" value="Genomic_DNA"/>
</dbReference>
<sequence length="719" mass="82383">MNIVQFLASFFYRIRYWLLWGSLLVTALVIYFTQFLPYSYTVNSSLYAGVTNSTNLDGSQLININSTFDNIINIGKSKNTLAKVSVRLLATNLVYGDEWKDNMYIQAKHYRQLVQLLPKEVLALVDRSSLDKTTNNLMNYRKENSSNFVYSIFNRPYPFYSYDALNTIIIKRLGTSDLIELIYTSSDPGITQNTLKILEDELLKAYELLRFSATNSAIAYFEEQVRIAKSKLTDEEDDLTDYSVQKQVINYTEQSKSLSITKYATDDRMEEAQRNYASAIALRQMLENKMDIRAKIIRTNTGLLQELDKVSTLNQSILEQEVFTTEQSQQNSSKLQREKDALQKAEEKISHLSDNLNEYGFSKEGVGIQDMVTEWLTACVNEAKAKAEVKVLIDRQHDIVNQYRDFSPVGTQIKRKERAVGIAEDNYRQQLHGLAEAHLRLQNIKMTTANLQVIASPEYPLTDNGRKRLIYILAAFFGSLVFISGYFLLIELLDRTLRDPDRSKRLTGLSVIAAFNGVSNLKFRGFLKACNRLAAAYSCRQMNNYLRPDRPTVINLLSMEKREGKSFLAKYFIDYWETEDMKVRLVQYDHDFDTQTKAYVQAQELSDFWVLNEAEEIPDIILVEYPAISTATLPMPVLKKADFNLLIANAARLWGKDDDTQLKPLKEELEGTPLFMYLNNADREVVESFTGELPPHTPVHSFFSRLAQLGLTSKSAAVK</sequence>
<feature type="coiled-coil region" evidence="1">
    <location>
        <begin position="325"/>
        <end position="355"/>
    </location>
</feature>
<keyword evidence="2" id="KW-1133">Transmembrane helix</keyword>
<keyword evidence="2" id="KW-0472">Membrane</keyword>
<keyword evidence="1" id="KW-0175">Coiled coil</keyword>
<gene>
    <name evidence="3" type="ORF">CE91St12_31230</name>
    <name evidence="5" type="ORF">DW729_15450</name>
    <name evidence="4" type="ORF">DWX87_16895</name>
</gene>
<dbReference type="Proteomes" id="UP001055048">
    <property type="component" value="Unassembled WGS sequence"/>
</dbReference>
<dbReference type="EMBL" id="BQNL01000001">
    <property type="protein sequence ID" value="GKH14913.1"/>
    <property type="molecule type" value="Genomic_DNA"/>
</dbReference>
<evidence type="ECO:0000256" key="1">
    <source>
        <dbReference type="SAM" id="Coils"/>
    </source>
</evidence>
<dbReference type="GO" id="GO:0004713">
    <property type="term" value="F:protein tyrosine kinase activity"/>
    <property type="evidence" value="ECO:0007669"/>
    <property type="project" value="TreeGrafter"/>
</dbReference>
<evidence type="ECO:0000313" key="3">
    <source>
        <dbReference type="EMBL" id="GKH14913.1"/>
    </source>
</evidence>
<evidence type="ECO:0000313" key="7">
    <source>
        <dbReference type="Proteomes" id="UP000285283"/>
    </source>
</evidence>
<accession>A0A412JHN3</accession>
<dbReference type="PANTHER" id="PTHR32309:SF13">
    <property type="entry name" value="FERRIC ENTEROBACTIN TRANSPORT PROTEIN FEPE"/>
    <property type="match status" value="1"/>
</dbReference>
<dbReference type="Proteomes" id="UP000284640">
    <property type="component" value="Unassembled WGS sequence"/>
</dbReference>
<comment type="caution">
    <text evidence="4">The sequence shown here is derived from an EMBL/GenBank/DDBJ whole genome shotgun (WGS) entry which is preliminary data.</text>
</comment>
<evidence type="ECO:0000313" key="6">
    <source>
        <dbReference type="Proteomes" id="UP000284640"/>
    </source>
</evidence>
<feature type="transmembrane region" description="Helical" evidence="2">
    <location>
        <begin position="469"/>
        <end position="489"/>
    </location>
</feature>
<evidence type="ECO:0000313" key="5">
    <source>
        <dbReference type="EMBL" id="RHE57599.1"/>
    </source>
</evidence>
<dbReference type="RefSeq" id="WP_117879086.1">
    <property type="nucleotide sequence ID" value="NZ_BQNL01000001.1"/>
</dbReference>
<keyword evidence="2" id="KW-0812">Transmembrane</keyword>
<evidence type="ECO:0008006" key="8">
    <source>
        <dbReference type="Google" id="ProtNLM"/>
    </source>
</evidence>
<reference evidence="6 7" key="1">
    <citation type="submission" date="2018-08" db="EMBL/GenBank/DDBJ databases">
        <title>A genome reference for cultivated species of the human gut microbiota.</title>
        <authorList>
            <person name="Zou Y."/>
            <person name="Xue W."/>
            <person name="Luo G."/>
        </authorList>
    </citation>
    <scope>NUCLEOTIDE SEQUENCE [LARGE SCALE GENOMIC DNA]</scope>
    <source>
        <strain evidence="4 7">AF21-53</strain>
        <strain evidence="5 6">AM27-46</strain>
    </source>
</reference>
<dbReference type="EMBL" id="QRVP01000020">
    <property type="protein sequence ID" value="RGS51869.1"/>
    <property type="molecule type" value="Genomic_DNA"/>
</dbReference>
<dbReference type="PANTHER" id="PTHR32309">
    <property type="entry name" value="TYROSINE-PROTEIN KINASE"/>
    <property type="match status" value="1"/>
</dbReference>
<proteinExistence type="predicted"/>
<protein>
    <recommendedName>
        <fullName evidence="8">Transmembrane protein</fullName>
    </recommendedName>
</protein>
<dbReference type="GO" id="GO:0005886">
    <property type="term" value="C:plasma membrane"/>
    <property type="evidence" value="ECO:0007669"/>
    <property type="project" value="TreeGrafter"/>
</dbReference>
<dbReference type="AlphaFoldDB" id="A0A412JHN3"/>
<name>A0A412JHN3_BACUN</name>
<reference evidence="3" key="2">
    <citation type="submission" date="2022-01" db="EMBL/GenBank/DDBJ databases">
        <title>Novel bile acid biosynthetic pathways are enriched in the microbiome of centenarians.</title>
        <authorList>
            <person name="Sato Y."/>
            <person name="Atarashi K."/>
            <person name="Plichta R.D."/>
            <person name="Arai Y."/>
            <person name="Sasajima S."/>
            <person name="Kearney M.S."/>
            <person name="Suda W."/>
            <person name="Takeshita K."/>
            <person name="Sasaki T."/>
            <person name="Okamoto S."/>
            <person name="Skelly N.A."/>
            <person name="Okamura Y."/>
            <person name="Vlamakis H."/>
            <person name="Li Y."/>
            <person name="Tanoue T."/>
            <person name="Takei H."/>
            <person name="Nittono H."/>
            <person name="Narushima S."/>
            <person name="Irie J."/>
            <person name="Itoh H."/>
            <person name="Moriya K."/>
            <person name="Sugiura Y."/>
            <person name="Suematsu M."/>
            <person name="Moritoki N."/>
            <person name="Shibata S."/>
            <person name="Littman R.D."/>
            <person name="Fischbach A.M."/>
            <person name="Uwamino Y."/>
            <person name="Inoue T."/>
            <person name="Honda A."/>
            <person name="Hattori M."/>
            <person name="Murai T."/>
            <person name="Xavier J.R."/>
            <person name="Hirose N."/>
            <person name="Honda K."/>
        </authorList>
    </citation>
    <scope>NUCLEOTIDE SEQUENCE</scope>
    <source>
        <strain evidence="3">CE91-St12</strain>
    </source>
</reference>
<evidence type="ECO:0000313" key="4">
    <source>
        <dbReference type="EMBL" id="RGS51869.1"/>
    </source>
</evidence>
<evidence type="ECO:0000256" key="2">
    <source>
        <dbReference type="SAM" id="Phobius"/>
    </source>
</evidence>
<feature type="transmembrane region" description="Helical" evidence="2">
    <location>
        <begin position="16"/>
        <end position="36"/>
    </location>
</feature>